<reference evidence="2" key="1">
    <citation type="submission" date="2020-02" db="EMBL/GenBank/DDBJ databases">
        <authorList>
            <person name="Meier V. D."/>
        </authorList>
    </citation>
    <scope>NUCLEOTIDE SEQUENCE</scope>
    <source>
        <strain evidence="2">AVDCRST_MAG50</strain>
    </source>
</reference>
<feature type="compositionally biased region" description="Basic and acidic residues" evidence="1">
    <location>
        <begin position="182"/>
        <end position="196"/>
    </location>
</feature>
<feature type="compositionally biased region" description="Basic residues" evidence="1">
    <location>
        <begin position="244"/>
        <end position="278"/>
    </location>
</feature>
<feature type="compositionally biased region" description="Basic and acidic residues" evidence="1">
    <location>
        <begin position="203"/>
        <end position="215"/>
    </location>
</feature>
<feature type="non-terminal residue" evidence="2">
    <location>
        <position position="1"/>
    </location>
</feature>
<dbReference type="EMBL" id="CADCTF010000151">
    <property type="protein sequence ID" value="CAA9267150.1"/>
    <property type="molecule type" value="Genomic_DNA"/>
</dbReference>
<name>A0A6J4J3B0_9ACTN</name>
<gene>
    <name evidence="2" type="ORF">AVDCRST_MAG50-3209</name>
</gene>
<feature type="compositionally biased region" description="Basic residues" evidence="1">
    <location>
        <begin position="167"/>
        <end position="176"/>
    </location>
</feature>
<sequence>GHPVAAVRVRVLPQRRGGRHLRRSALWARRRVRGAEGHELHRPRPLARHLRRLRGQLVAGRQLPPRCRRLGGRLRPDDQRRDPASGDRRRRGHRCHHHRLVRARPRPVRRLRPRRAKLRRRPLRQHPRRVPLGRVGRHRRHRRRGAGGVPLLPSAALHHLRPGGGRGVRRAHRPHRCAVDGGARRVDPGHHAGARRDAHRGHARDPGHRRPDAHRLVQPHAPAGHGHRRVHRLRRHEPQLPPRRAVRPHHRARRSRPLRRGLRHHRPAGPAPHRRHAGARSTCRQGPADHRRV</sequence>
<evidence type="ECO:0000256" key="1">
    <source>
        <dbReference type="SAM" id="MobiDB-lite"/>
    </source>
</evidence>
<protein>
    <submittedName>
        <fullName evidence="2">Mn-Zn_transporter_SitD</fullName>
    </submittedName>
</protein>
<feature type="non-terminal residue" evidence="2">
    <location>
        <position position="293"/>
    </location>
</feature>
<feature type="region of interest" description="Disordered" evidence="1">
    <location>
        <begin position="58"/>
        <end position="293"/>
    </location>
</feature>
<feature type="compositionally biased region" description="Basic and acidic residues" evidence="1">
    <location>
        <begin position="74"/>
        <end position="87"/>
    </location>
</feature>
<feature type="compositionally biased region" description="Basic residues" evidence="1">
    <location>
        <begin position="225"/>
        <end position="235"/>
    </location>
</feature>
<evidence type="ECO:0000313" key="2">
    <source>
        <dbReference type="EMBL" id="CAA9267150.1"/>
    </source>
</evidence>
<feature type="compositionally biased region" description="Basic residues" evidence="1">
    <location>
        <begin position="88"/>
        <end position="145"/>
    </location>
</feature>
<dbReference type="AlphaFoldDB" id="A0A6J4J3B0"/>
<organism evidence="2">
    <name type="scientific">uncultured Acidimicrobiales bacterium</name>
    <dbReference type="NCBI Taxonomy" id="310071"/>
    <lineage>
        <taxon>Bacteria</taxon>
        <taxon>Bacillati</taxon>
        <taxon>Actinomycetota</taxon>
        <taxon>Acidimicrobiia</taxon>
        <taxon>Acidimicrobiales</taxon>
        <taxon>environmental samples</taxon>
    </lineage>
</organism>
<accession>A0A6J4J3B0</accession>
<proteinExistence type="predicted"/>